<feature type="non-terminal residue" evidence="2">
    <location>
        <position position="76"/>
    </location>
</feature>
<keyword evidence="3" id="KW-1185">Reference proteome</keyword>
<evidence type="ECO:0000256" key="1">
    <source>
        <dbReference type="SAM" id="Phobius"/>
    </source>
</evidence>
<organism evidence="2 3">
    <name type="scientific">Macrolepiota fuliginosa MF-IS2</name>
    <dbReference type="NCBI Taxonomy" id="1400762"/>
    <lineage>
        <taxon>Eukaryota</taxon>
        <taxon>Fungi</taxon>
        <taxon>Dikarya</taxon>
        <taxon>Basidiomycota</taxon>
        <taxon>Agaricomycotina</taxon>
        <taxon>Agaricomycetes</taxon>
        <taxon>Agaricomycetidae</taxon>
        <taxon>Agaricales</taxon>
        <taxon>Agaricineae</taxon>
        <taxon>Agaricaceae</taxon>
        <taxon>Macrolepiota</taxon>
    </lineage>
</organism>
<accession>A0A9P5X184</accession>
<dbReference type="Proteomes" id="UP000807342">
    <property type="component" value="Unassembled WGS sequence"/>
</dbReference>
<protein>
    <submittedName>
        <fullName evidence="2">Uncharacterized protein</fullName>
    </submittedName>
</protein>
<comment type="caution">
    <text evidence="2">The sequence shown here is derived from an EMBL/GenBank/DDBJ whole genome shotgun (WGS) entry which is preliminary data.</text>
</comment>
<keyword evidence="1" id="KW-0472">Membrane</keyword>
<proteinExistence type="predicted"/>
<dbReference type="EMBL" id="MU151574">
    <property type="protein sequence ID" value="KAF9442744.1"/>
    <property type="molecule type" value="Genomic_DNA"/>
</dbReference>
<dbReference type="AlphaFoldDB" id="A0A9P5X184"/>
<evidence type="ECO:0000313" key="2">
    <source>
        <dbReference type="EMBL" id="KAF9442744.1"/>
    </source>
</evidence>
<gene>
    <name evidence="2" type="ORF">P691DRAFT_810150</name>
</gene>
<feature type="transmembrane region" description="Helical" evidence="1">
    <location>
        <begin position="47"/>
        <end position="66"/>
    </location>
</feature>
<keyword evidence="1" id="KW-1133">Transmembrane helix</keyword>
<reference evidence="2" key="1">
    <citation type="submission" date="2020-11" db="EMBL/GenBank/DDBJ databases">
        <authorList>
            <consortium name="DOE Joint Genome Institute"/>
            <person name="Ahrendt S."/>
            <person name="Riley R."/>
            <person name="Andreopoulos W."/>
            <person name="Labutti K."/>
            <person name="Pangilinan J."/>
            <person name="Ruiz-Duenas F.J."/>
            <person name="Barrasa J.M."/>
            <person name="Sanchez-Garcia M."/>
            <person name="Camarero S."/>
            <person name="Miyauchi S."/>
            <person name="Serrano A."/>
            <person name="Linde D."/>
            <person name="Babiker R."/>
            <person name="Drula E."/>
            <person name="Ayuso-Fernandez I."/>
            <person name="Pacheco R."/>
            <person name="Padilla G."/>
            <person name="Ferreira P."/>
            <person name="Barriuso J."/>
            <person name="Kellner H."/>
            <person name="Castanera R."/>
            <person name="Alfaro M."/>
            <person name="Ramirez L."/>
            <person name="Pisabarro A.G."/>
            <person name="Kuo A."/>
            <person name="Tritt A."/>
            <person name="Lipzen A."/>
            <person name="He G."/>
            <person name="Yan M."/>
            <person name="Ng V."/>
            <person name="Cullen D."/>
            <person name="Martin F."/>
            <person name="Rosso M.-N."/>
            <person name="Henrissat B."/>
            <person name="Hibbett D."/>
            <person name="Martinez A.T."/>
            <person name="Grigoriev I.V."/>
        </authorList>
    </citation>
    <scope>NUCLEOTIDE SEQUENCE</scope>
    <source>
        <strain evidence="2">MF-IS2</strain>
    </source>
</reference>
<evidence type="ECO:0000313" key="3">
    <source>
        <dbReference type="Proteomes" id="UP000807342"/>
    </source>
</evidence>
<name>A0A9P5X184_9AGAR</name>
<keyword evidence="1" id="KW-0812">Transmembrane</keyword>
<sequence>MFKLALDFVLLATLLFIIIAISSLESSYEKLSAQQEWNMFYLGRAYLAFNVILTVDVLVSAVWTWLRLKFRSPPDS</sequence>